<evidence type="ECO:0000256" key="4">
    <source>
        <dbReference type="ARBA" id="ARBA00022691"/>
    </source>
</evidence>
<keyword evidence="2" id="KW-0489">Methyltransferase</keyword>
<dbReference type="Gene3D" id="3.40.1280.10">
    <property type="match status" value="1"/>
</dbReference>
<keyword evidence="5" id="KW-0819">tRNA processing</keyword>
<keyword evidence="1" id="KW-0963">Cytoplasm</keyword>
<dbReference type="PANTHER" id="PTHR42971:SF1">
    <property type="entry name" value="TRNA (CYTIDINE(34)-2'-O)-METHYLTRANSFERASE"/>
    <property type="match status" value="1"/>
</dbReference>
<dbReference type="HAMAP" id="MF_01885">
    <property type="entry name" value="tRNA_methyltr_TrmL"/>
    <property type="match status" value="1"/>
</dbReference>
<dbReference type="InterPro" id="IPR001537">
    <property type="entry name" value="SpoU_MeTrfase"/>
</dbReference>
<dbReference type="AlphaFoldDB" id="A0A9D4U7T9"/>
<feature type="domain" description="tRNA/rRNA methyltransferase SpoU type" evidence="6">
    <location>
        <begin position="83"/>
        <end position="201"/>
    </location>
</feature>
<keyword evidence="3" id="KW-0808">Transferase</keyword>
<protein>
    <recommendedName>
        <fullName evidence="6">tRNA/rRNA methyltransferase SpoU type domain-containing protein</fullName>
    </recommendedName>
</protein>
<dbReference type="EMBL" id="JABFUD020000021">
    <property type="protein sequence ID" value="KAI5063058.1"/>
    <property type="molecule type" value="Genomic_DNA"/>
</dbReference>
<dbReference type="InterPro" id="IPR016914">
    <property type="entry name" value="TrmL"/>
</dbReference>
<dbReference type="GO" id="GO:0002130">
    <property type="term" value="P:wobble position ribose methylation"/>
    <property type="evidence" value="ECO:0007669"/>
    <property type="project" value="TreeGrafter"/>
</dbReference>
<dbReference type="CDD" id="cd18094">
    <property type="entry name" value="SpoU-like_TrmL"/>
    <property type="match status" value="1"/>
</dbReference>
<keyword evidence="4" id="KW-0949">S-adenosyl-L-methionine</keyword>
<accession>A0A9D4U7T9</accession>
<dbReference type="GO" id="GO:0003723">
    <property type="term" value="F:RNA binding"/>
    <property type="evidence" value="ECO:0007669"/>
    <property type="project" value="InterPro"/>
</dbReference>
<dbReference type="Pfam" id="PF00588">
    <property type="entry name" value="SpoU_methylase"/>
    <property type="match status" value="1"/>
</dbReference>
<evidence type="ECO:0000256" key="5">
    <source>
        <dbReference type="ARBA" id="ARBA00022694"/>
    </source>
</evidence>
<keyword evidence="8" id="KW-1185">Reference proteome</keyword>
<dbReference type="InterPro" id="IPR029026">
    <property type="entry name" value="tRNA_m1G_MTases_N"/>
</dbReference>
<dbReference type="OrthoDB" id="5580682at2759"/>
<comment type="caution">
    <text evidence="7">The sequence shown here is derived from an EMBL/GenBank/DDBJ whole genome shotgun (WGS) entry which is preliminary data.</text>
</comment>
<reference evidence="7" key="1">
    <citation type="submission" date="2021-01" db="EMBL/GenBank/DDBJ databases">
        <title>Adiantum capillus-veneris genome.</title>
        <authorList>
            <person name="Fang Y."/>
            <person name="Liao Q."/>
        </authorList>
    </citation>
    <scope>NUCLEOTIDE SEQUENCE</scope>
    <source>
        <strain evidence="7">H3</strain>
        <tissue evidence="7">Leaf</tissue>
    </source>
</reference>
<dbReference type="SUPFAM" id="SSF75217">
    <property type="entry name" value="alpha/beta knot"/>
    <property type="match status" value="1"/>
</dbReference>
<evidence type="ECO:0000313" key="7">
    <source>
        <dbReference type="EMBL" id="KAI5063058.1"/>
    </source>
</evidence>
<dbReference type="Proteomes" id="UP000886520">
    <property type="component" value="Chromosome 21"/>
</dbReference>
<gene>
    <name evidence="7" type="ORF">GOP47_0021605</name>
</gene>
<evidence type="ECO:0000259" key="6">
    <source>
        <dbReference type="Pfam" id="PF00588"/>
    </source>
</evidence>
<dbReference type="InterPro" id="IPR029028">
    <property type="entry name" value="Alpha/beta_knot_MTases"/>
</dbReference>
<organism evidence="7 8">
    <name type="scientific">Adiantum capillus-veneris</name>
    <name type="common">Maidenhair fern</name>
    <dbReference type="NCBI Taxonomy" id="13818"/>
    <lineage>
        <taxon>Eukaryota</taxon>
        <taxon>Viridiplantae</taxon>
        <taxon>Streptophyta</taxon>
        <taxon>Embryophyta</taxon>
        <taxon>Tracheophyta</taxon>
        <taxon>Polypodiopsida</taxon>
        <taxon>Polypodiidae</taxon>
        <taxon>Polypodiales</taxon>
        <taxon>Pteridineae</taxon>
        <taxon>Pteridaceae</taxon>
        <taxon>Vittarioideae</taxon>
        <taxon>Adiantum</taxon>
    </lineage>
</organism>
<evidence type="ECO:0000256" key="1">
    <source>
        <dbReference type="ARBA" id="ARBA00022490"/>
    </source>
</evidence>
<name>A0A9D4U7T9_ADICA</name>
<evidence type="ECO:0000256" key="2">
    <source>
        <dbReference type="ARBA" id="ARBA00022603"/>
    </source>
</evidence>
<evidence type="ECO:0000256" key="3">
    <source>
        <dbReference type="ARBA" id="ARBA00022679"/>
    </source>
</evidence>
<proteinExistence type="inferred from homology"/>
<dbReference type="GO" id="GO:0008173">
    <property type="term" value="F:RNA methyltransferase activity"/>
    <property type="evidence" value="ECO:0007669"/>
    <property type="project" value="InterPro"/>
</dbReference>
<dbReference type="PANTHER" id="PTHR42971">
    <property type="entry name" value="TRNA (CYTIDINE(34)-2'-O)-METHYLTRANSFERASE"/>
    <property type="match status" value="1"/>
</dbReference>
<sequence length="274" mass="30637">MSTLCKLLLHSGDFCCSLVCNSRKPWSRKLARPSSTFHTANEQRFLCVSAQSNHKDQESHDALRPWTSAIGETIKESSNPRHLHIVLFQPQIAGNTGSIARTCAAASIGLHLIEPLGFQIDDAKLKRAGLDYWPYVFVKVHASWSDFMHYFKQQEGEKRLVAFTKRGTCLYTDKEYKAGDWLVFGSETSGLSAQALEDCSDQSNYGGGKVRIPMLDTYLNAFLKNVQKAFPSIKMSAENLSGVNISLIQDFHKSSDSFNSDDSLSEFNFSCPLF</sequence>
<evidence type="ECO:0000313" key="8">
    <source>
        <dbReference type="Proteomes" id="UP000886520"/>
    </source>
</evidence>